<dbReference type="AlphaFoldDB" id="A0A447D0Z0"/>
<sequence>MPSPTTVSLDTLDAADDETFVAALADIYEHSPWVAEAVAAARPFGTLAALHDAMAAAVRAAGAERQRALLAAHPDLAGKAARAGALTAESTAEQASAGLDRLSDEEFAAFHRLNTAYRDRFGIPFIVCVRRHTKASILRQFERRLANDPTQEHATALDEVIRIAALRLDQRVAAADRLPLAGRLSTHVLDTHGGTPAAGIPLALYELSGDGARRLIVRAVTNRDGRTDQPLIGGRPVPIGLYELVFEVGAYFAGRGVTLADPPFIDQVPIRFAVGEAEGHYHVPLLVTPWSYATYRGS</sequence>
<dbReference type="Gene3D" id="1.10.3330.10">
    <property type="entry name" value="Oxo-4-hydroxy-4-carboxy-5-ureidoimidazoline decarboxylase"/>
    <property type="match status" value="1"/>
</dbReference>
<dbReference type="PRINTS" id="PR00189">
    <property type="entry name" value="TRNSTHYRETIN"/>
</dbReference>
<dbReference type="InterPro" id="IPR014306">
    <property type="entry name" value="Hydroxyisourate_hydrolase"/>
</dbReference>
<feature type="domain" description="Transthyretin/hydroxyisourate hydrolase" evidence="12">
    <location>
        <begin position="184"/>
        <end position="297"/>
    </location>
</feature>
<comment type="catalytic activity">
    <reaction evidence="1">
        <text>5-hydroxyisourate + H2O = 5-hydroxy-2-oxo-4-ureido-2,5-dihydro-1H-imidazole-5-carboxylate + H(+)</text>
        <dbReference type="Rhea" id="RHEA:23736"/>
        <dbReference type="ChEBI" id="CHEBI:15377"/>
        <dbReference type="ChEBI" id="CHEBI:15378"/>
        <dbReference type="ChEBI" id="CHEBI:18072"/>
        <dbReference type="ChEBI" id="CHEBI:58639"/>
        <dbReference type="EC" id="3.5.2.17"/>
    </reaction>
</comment>
<evidence type="ECO:0000259" key="12">
    <source>
        <dbReference type="Pfam" id="PF00576"/>
    </source>
</evidence>
<evidence type="ECO:0000256" key="11">
    <source>
        <dbReference type="PIRSR" id="PIRSR600895-51"/>
    </source>
</evidence>
<organism evidence="14 15">
    <name type="scientific">Rhodoplanes serenus</name>
    <dbReference type="NCBI Taxonomy" id="200615"/>
    <lineage>
        <taxon>Bacteria</taxon>
        <taxon>Pseudomonadati</taxon>
        <taxon>Pseudomonadota</taxon>
        <taxon>Alphaproteobacteria</taxon>
        <taxon>Hyphomicrobiales</taxon>
        <taxon>Nitrobacteraceae</taxon>
        <taxon>Rhodoplanes</taxon>
    </lineage>
</organism>
<dbReference type="GO" id="GO:0006144">
    <property type="term" value="P:purine nucleobase metabolic process"/>
    <property type="evidence" value="ECO:0007669"/>
    <property type="project" value="UniProtKB-KW"/>
</dbReference>
<name>A0A447D0Z0_9BRAD</name>
<comment type="pathway">
    <text evidence="4">Purine metabolism; urate degradation; (S)-allantoin from urate: step 3/3.</text>
</comment>
<dbReference type="GO" id="GO:0051997">
    <property type="term" value="F:2-oxo-4-hydroxy-4-carboxy-5-ureidoimidazoline decarboxylase activity"/>
    <property type="evidence" value="ECO:0007669"/>
    <property type="project" value="UniProtKB-EC"/>
</dbReference>
<dbReference type="NCBIfam" id="TIGR03164">
    <property type="entry name" value="UHCUDC"/>
    <property type="match status" value="1"/>
</dbReference>
<feature type="binding site" evidence="11">
    <location>
        <position position="295"/>
    </location>
    <ligand>
        <name>substrate</name>
    </ligand>
</feature>
<dbReference type="PANTHER" id="PTHR43466">
    <property type="entry name" value="2-OXO-4-HYDROXY-4-CARBOXY-5-UREIDOIMIDAZOLINE DECARBOXYLASE-RELATED"/>
    <property type="match status" value="1"/>
</dbReference>
<comment type="function">
    <text evidence="3">Catalyzes the hydrolysis of 5-hydroxyisourate (HIU) to 2-oxo-4-hydroxy-4-carboxy-5-ureidoimidazoline (OHCU).</text>
</comment>
<dbReference type="InterPro" id="IPR018020">
    <property type="entry name" value="OHCU_decarboxylase"/>
</dbReference>
<dbReference type="RefSeq" id="WP_129611459.1">
    <property type="nucleotide sequence ID" value="NZ_UWOC01000203.1"/>
</dbReference>
<proteinExistence type="inferred from homology"/>
<evidence type="ECO:0000256" key="8">
    <source>
        <dbReference type="ARBA" id="ARBA00022793"/>
    </source>
</evidence>
<keyword evidence="7" id="KW-0659">Purine metabolism</keyword>
<dbReference type="CDD" id="cd05822">
    <property type="entry name" value="TLP_HIUase"/>
    <property type="match status" value="1"/>
</dbReference>
<dbReference type="Gene3D" id="2.60.40.180">
    <property type="entry name" value="Transthyretin/hydroxyisourate hydrolase domain"/>
    <property type="match status" value="1"/>
</dbReference>
<feature type="binding site" evidence="11">
    <location>
        <position position="187"/>
    </location>
    <ligand>
        <name>substrate</name>
    </ligand>
</feature>
<dbReference type="OrthoDB" id="9800909at2"/>
<evidence type="ECO:0000256" key="3">
    <source>
        <dbReference type="ARBA" id="ARBA00002704"/>
    </source>
</evidence>
<dbReference type="InterPro" id="IPR036817">
    <property type="entry name" value="Transthyretin/HIU_hydrolase_sf"/>
</dbReference>
<protein>
    <submittedName>
        <fullName evidence="14">Uric acid degradation bifunctional protein PucL</fullName>
    </submittedName>
</protein>
<comment type="similarity">
    <text evidence="5">Belongs to the transthyretin family. 5-hydroxyisourate hydrolase subfamily.</text>
</comment>
<evidence type="ECO:0000256" key="9">
    <source>
        <dbReference type="ARBA" id="ARBA00022801"/>
    </source>
</evidence>
<dbReference type="PANTHER" id="PTHR43466:SF1">
    <property type="entry name" value="2-OXO-4-HYDROXY-4-CARBOXY-5-UREIDOIMIDAZOLINE DECARBOXYLASE-RELATED"/>
    <property type="match status" value="1"/>
</dbReference>
<feature type="domain" description="Oxo-4-hydroxy-4-carboxy-5-ureidoimidazoline decarboxylase" evidence="13">
    <location>
        <begin position="14"/>
        <end position="169"/>
    </location>
</feature>
<dbReference type="EMBL" id="UWOC01000203">
    <property type="protein sequence ID" value="VCU11178.1"/>
    <property type="molecule type" value="Genomic_DNA"/>
</dbReference>
<evidence type="ECO:0000256" key="2">
    <source>
        <dbReference type="ARBA" id="ARBA00001163"/>
    </source>
</evidence>
<keyword evidence="15" id="KW-1185">Reference proteome</keyword>
<dbReference type="GO" id="GO:0000255">
    <property type="term" value="P:allantoin metabolic process"/>
    <property type="evidence" value="ECO:0007669"/>
    <property type="project" value="InterPro"/>
</dbReference>
<reference evidence="15" key="1">
    <citation type="submission" date="2018-10" db="EMBL/GenBank/DDBJ databases">
        <authorList>
            <person name="Peiro R."/>
            <person name="Begona"/>
            <person name="Cbmso G."/>
            <person name="Lopez M."/>
            <person name="Gonzalez S."/>
            <person name="Sacristan E."/>
            <person name="Castillo E."/>
        </authorList>
    </citation>
    <scope>NUCLEOTIDE SEQUENCE [LARGE SCALE GENOMIC DNA]</scope>
</reference>
<dbReference type="SUPFAM" id="SSF158694">
    <property type="entry name" value="UraD-Like"/>
    <property type="match status" value="1"/>
</dbReference>
<evidence type="ECO:0000256" key="5">
    <source>
        <dbReference type="ARBA" id="ARBA00009850"/>
    </source>
</evidence>
<dbReference type="UniPathway" id="UPA00394">
    <property type="reaction ID" value="UER00652"/>
</dbReference>
<dbReference type="SUPFAM" id="SSF49472">
    <property type="entry name" value="Transthyretin (synonym: prealbumin)"/>
    <property type="match status" value="1"/>
</dbReference>
<comment type="subunit">
    <text evidence="6">Homotetramer.</text>
</comment>
<keyword evidence="8" id="KW-0210">Decarboxylase</keyword>
<keyword evidence="10" id="KW-0456">Lyase</keyword>
<dbReference type="Pfam" id="PF09349">
    <property type="entry name" value="OHCU_decarbox"/>
    <property type="match status" value="1"/>
</dbReference>
<evidence type="ECO:0000256" key="1">
    <source>
        <dbReference type="ARBA" id="ARBA00001043"/>
    </source>
</evidence>
<dbReference type="InterPro" id="IPR023416">
    <property type="entry name" value="Transthyretin/HIU_hydrolase_d"/>
</dbReference>
<evidence type="ECO:0000259" key="13">
    <source>
        <dbReference type="Pfam" id="PF09349"/>
    </source>
</evidence>
<feature type="binding site" evidence="11">
    <location>
        <position position="226"/>
    </location>
    <ligand>
        <name>substrate</name>
    </ligand>
</feature>
<accession>A0A447D0Z0</accession>
<comment type="catalytic activity">
    <reaction evidence="2">
        <text>5-hydroxy-2-oxo-4-ureido-2,5-dihydro-1H-imidazole-5-carboxylate + H(+) = (S)-allantoin + CO2</text>
        <dbReference type="Rhea" id="RHEA:26301"/>
        <dbReference type="ChEBI" id="CHEBI:15378"/>
        <dbReference type="ChEBI" id="CHEBI:15678"/>
        <dbReference type="ChEBI" id="CHEBI:16526"/>
        <dbReference type="ChEBI" id="CHEBI:58639"/>
        <dbReference type="EC" id="4.1.1.97"/>
    </reaction>
</comment>
<evidence type="ECO:0000256" key="6">
    <source>
        <dbReference type="ARBA" id="ARBA00011881"/>
    </source>
</evidence>
<evidence type="ECO:0000256" key="4">
    <source>
        <dbReference type="ARBA" id="ARBA00004754"/>
    </source>
</evidence>
<dbReference type="GO" id="GO:0033971">
    <property type="term" value="F:hydroxyisourate hydrolase activity"/>
    <property type="evidence" value="ECO:0007669"/>
    <property type="project" value="UniProtKB-EC"/>
</dbReference>
<dbReference type="Pfam" id="PF00576">
    <property type="entry name" value="Transthyretin"/>
    <property type="match status" value="1"/>
</dbReference>
<comment type="caution">
    <text evidence="14">The sequence shown here is derived from an EMBL/GenBank/DDBJ whole genome shotgun (WGS) entry which is preliminary data.</text>
</comment>
<dbReference type="InterPro" id="IPR000895">
    <property type="entry name" value="Transthyretin/HIU_hydrolase"/>
</dbReference>
<dbReference type="GO" id="GO:0019628">
    <property type="term" value="P:urate catabolic process"/>
    <property type="evidence" value="ECO:0007669"/>
    <property type="project" value="UniProtKB-UniPathway"/>
</dbReference>
<dbReference type="InterPro" id="IPR036778">
    <property type="entry name" value="OHCU_decarboxylase_sf"/>
</dbReference>
<keyword evidence="9" id="KW-0378">Hydrolase</keyword>
<dbReference type="Proteomes" id="UP000289200">
    <property type="component" value="Unassembled WGS sequence"/>
</dbReference>
<dbReference type="InterPro" id="IPR017580">
    <property type="entry name" value="OHCU_decarboxylase-1"/>
</dbReference>
<evidence type="ECO:0000313" key="14">
    <source>
        <dbReference type="EMBL" id="VCU11178.1"/>
    </source>
</evidence>
<evidence type="ECO:0000256" key="10">
    <source>
        <dbReference type="ARBA" id="ARBA00023239"/>
    </source>
</evidence>
<dbReference type="FunFam" id="2.60.40.180:FF:000005">
    <property type="entry name" value="5-hydroxyisourate hydrolase"/>
    <property type="match status" value="1"/>
</dbReference>
<evidence type="ECO:0000256" key="7">
    <source>
        <dbReference type="ARBA" id="ARBA00022631"/>
    </source>
</evidence>
<gene>
    <name evidence="14" type="primary">pucL</name>
    <name evidence="14" type="ORF">RHODGE_RHODGE_04709</name>
</gene>
<evidence type="ECO:0000313" key="15">
    <source>
        <dbReference type="Proteomes" id="UP000289200"/>
    </source>
</evidence>
<dbReference type="NCBIfam" id="TIGR02962">
    <property type="entry name" value="hdxy_isourate"/>
    <property type="match status" value="1"/>
</dbReference>